<protein>
    <submittedName>
        <fullName evidence="2">GNAT family N-acetyltransferase</fullName>
    </submittedName>
</protein>
<evidence type="ECO:0000259" key="1">
    <source>
        <dbReference type="Pfam" id="PF13480"/>
    </source>
</evidence>
<sequence length="397" mass="44206">MTMAAAIEGQTVGTRTWPNAIRVAGVDIFHDLAAAEATWRSLETSQHSYTPYQRFDFLANWQRQVGEREGLRPFIVVAHDSERRPLLLLPLAAESRLGANCASFMGGKHATFNMALCDKDFAVNATEADVTALISSIAERSRVDALVLCQQPLRWQDLPNPLALLPHQPSVNDCPLLQIEPGAEPAALISNSFRRRLKGKERKLEPLPGYRYHVASESADVCRLLDWFFRVKPQRMAEQKLPDVFAEPGVEQFIRSACLAPRADGKGYAIDIHALECDEEVIAIFAGVSDGHRFSMMFNTYTMSANSKFSPGLILMRDIIDRHAGQNYRAFDLGIGSDEYKRLFCKDDEAIVDSFIPLSLRGKAAAGALSAISRAKRAVKHNPALFEIAQNLRSMFR</sequence>
<comment type="caution">
    <text evidence="2">The sequence shown here is derived from an EMBL/GenBank/DDBJ whole genome shotgun (WGS) entry which is preliminary data.</text>
</comment>
<evidence type="ECO:0000313" key="3">
    <source>
        <dbReference type="Proteomes" id="UP000468531"/>
    </source>
</evidence>
<dbReference type="Proteomes" id="UP000468531">
    <property type="component" value="Unassembled WGS sequence"/>
</dbReference>
<feature type="domain" description="BioF2-like acetyltransferase" evidence="1">
    <location>
        <begin position="192"/>
        <end position="342"/>
    </location>
</feature>
<proteinExistence type="predicted"/>
<gene>
    <name evidence="2" type="ORF">FNJ47_29930</name>
</gene>
<dbReference type="InterPro" id="IPR016181">
    <property type="entry name" value="Acyl_CoA_acyltransferase"/>
</dbReference>
<dbReference type="EMBL" id="VKHP01000152">
    <property type="protein sequence ID" value="NEU99924.1"/>
    <property type="molecule type" value="Genomic_DNA"/>
</dbReference>
<keyword evidence="2" id="KW-0808">Transferase</keyword>
<dbReference type="GO" id="GO:0016740">
    <property type="term" value="F:transferase activity"/>
    <property type="evidence" value="ECO:0007669"/>
    <property type="project" value="UniProtKB-KW"/>
</dbReference>
<dbReference type="SUPFAM" id="SSF55729">
    <property type="entry name" value="Acyl-CoA N-acyltransferases (Nat)"/>
    <property type="match status" value="1"/>
</dbReference>
<keyword evidence="3" id="KW-1185">Reference proteome</keyword>
<dbReference type="AlphaFoldDB" id="A0A6P1BNX1"/>
<organism evidence="2 3">
    <name type="scientific">Bradyrhizobium uaiense</name>
    <dbReference type="NCBI Taxonomy" id="2594946"/>
    <lineage>
        <taxon>Bacteria</taxon>
        <taxon>Pseudomonadati</taxon>
        <taxon>Pseudomonadota</taxon>
        <taxon>Alphaproteobacteria</taxon>
        <taxon>Hyphomicrobiales</taxon>
        <taxon>Nitrobacteraceae</taxon>
        <taxon>Bradyrhizobium</taxon>
    </lineage>
</organism>
<dbReference type="InterPro" id="IPR038740">
    <property type="entry name" value="BioF2-like_GNAT_dom"/>
</dbReference>
<dbReference type="Pfam" id="PF13480">
    <property type="entry name" value="Acetyltransf_6"/>
    <property type="match status" value="1"/>
</dbReference>
<name>A0A6P1BNX1_9BRAD</name>
<evidence type="ECO:0000313" key="2">
    <source>
        <dbReference type="EMBL" id="NEU99924.1"/>
    </source>
</evidence>
<dbReference type="RefSeq" id="WP_163159509.1">
    <property type="nucleotide sequence ID" value="NZ_VKHP01000152.1"/>
</dbReference>
<reference evidence="2 3" key="1">
    <citation type="journal article" date="2020" name="Arch. Microbiol.">
        <title>Bradyrhizobium uaiense sp. nov., a new highly efficient cowpea symbiont.</title>
        <authorList>
            <person name="Cabral Michel D."/>
            <person name="Azarias Guimaraes A."/>
            <person name="Martins da Costa E."/>
            <person name="Soares de Carvalho T."/>
            <person name="Balsanelli E."/>
            <person name="Willems A."/>
            <person name="Maltempi de Souza E."/>
            <person name="de Souza Moreira F.M."/>
        </authorList>
    </citation>
    <scope>NUCLEOTIDE SEQUENCE [LARGE SCALE GENOMIC DNA]</scope>
    <source>
        <strain evidence="2 3">UFLA 03-164</strain>
    </source>
</reference>
<accession>A0A6P1BNX1</accession>